<dbReference type="InterPro" id="IPR036390">
    <property type="entry name" value="WH_DNA-bd_sf"/>
</dbReference>
<keyword evidence="3" id="KW-0949">S-adenosyl-L-methionine</keyword>
<dbReference type="InterPro" id="IPR012967">
    <property type="entry name" value="COMT_dimerisation"/>
</dbReference>
<feature type="domain" description="O-methyltransferase C-terminal" evidence="4">
    <location>
        <begin position="124"/>
        <end position="273"/>
    </location>
</feature>
<evidence type="ECO:0000313" key="6">
    <source>
        <dbReference type="EMBL" id="KAK8957828.1"/>
    </source>
</evidence>
<dbReference type="InterPro" id="IPR016461">
    <property type="entry name" value="COMT-like"/>
</dbReference>
<evidence type="ECO:0000313" key="7">
    <source>
        <dbReference type="Proteomes" id="UP001418222"/>
    </source>
</evidence>
<dbReference type="InterPro" id="IPR036388">
    <property type="entry name" value="WH-like_DNA-bd_sf"/>
</dbReference>
<dbReference type="InterPro" id="IPR001077">
    <property type="entry name" value="COMT_C"/>
</dbReference>
<gene>
    <name evidence="6" type="primary">COMT1</name>
    <name evidence="6" type="ORF">KSP39_PZI000632</name>
</gene>
<dbReference type="PROSITE" id="PS51683">
    <property type="entry name" value="SAM_OMT_II"/>
    <property type="match status" value="1"/>
</dbReference>
<dbReference type="AlphaFoldDB" id="A0AAP0GG17"/>
<dbReference type="InterPro" id="IPR029063">
    <property type="entry name" value="SAM-dependent_MTases_sf"/>
</dbReference>
<dbReference type="GO" id="GO:0008171">
    <property type="term" value="F:O-methyltransferase activity"/>
    <property type="evidence" value="ECO:0007669"/>
    <property type="project" value="InterPro"/>
</dbReference>
<name>A0AAP0GG17_9ASPA</name>
<keyword evidence="7" id="KW-1185">Reference proteome</keyword>
<feature type="domain" description="O-methyltransferase dimerisation" evidence="5">
    <location>
        <begin position="5"/>
        <end position="97"/>
    </location>
</feature>
<evidence type="ECO:0000256" key="3">
    <source>
        <dbReference type="ARBA" id="ARBA00022691"/>
    </source>
</evidence>
<dbReference type="Gene3D" id="1.10.10.10">
    <property type="entry name" value="Winged helix-like DNA-binding domain superfamily/Winged helix DNA-binding domain"/>
    <property type="match status" value="1"/>
</dbReference>
<proteinExistence type="predicted"/>
<dbReference type="Pfam" id="PF00891">
    <property type="entry name" value="Methyltransf_2"/>
    <property type="match status" value="1"/>
</dbReference>
<evidence type="ECO:0000256" key="2">
    <source>
        <dbReference type="ARBA" id="ARBA00022679"/>
    </source>
</evidence>
<dbReference type="PANTHER" id="PTHR11746">
    <property type="entry name" value="O-METHYLTRANSFERASE"/>
    <property type="match status" value="1"/>
</dbReference>
<organism evidence="6 7">
    <name type="scientific">Platanthera zijinensis</name>
    <dbReference type="NCBI Taxonomy" id="2320716"/>
    <lineage>
        <taxon>Eukaryota</taxon>
        <taxon>Viridiplantae</taxon>
        <taxon>Streptophyta</taxon>
        <taxon>Embryophyta</taxon>
        <taxon>Tracheophyta</taxon>
        <taxon>Spermatophyta</taxon>
        <taxon>Magnoliopsida</taxon>
        <taxon>Liliopsida</taxon>
        <taxon>Asparagales</taxon>
        <taxon>Orchidaceae</taxon>
        <taxon>Orchidoideae</taxon>
        <taxon>Orchideae</taxon>
        <taxon>Orchidinae</taxon>
        <taxon>Platanthera</taxon>
    </lineage>
</organism>
<comment type="caution">
    <text evidence="6">The sequence shown here is derived from an EMBL/GenBank/DDBJ whole genome shotgun (WGS) entry which is preliminary data.</text>
</comment>
<keyword evidence="1" id="KW-0489">Methyltransferase</keyword>
<dbReference type="EMBL" id="JBBWWQ010000001">
    <property type="protein sequence ID" value="KAK8957828.1"/>
    <property type="molecule type" value="Genomic_DNA"/>
</dbReference>
<dbReference type="SUPFAM" id="SSF46785">
    <property type="entry name" value="Winged helix' DNA-binding domain"/>
    <property type="match status" value="1"/>
</dbReference>
<accession>A0AAP0GG17</accession>
<dbReference type="GO" id="GO:0032259">
    <property type="term" value="P:methylation"/>
    <property type="evidence" value="ECO:0007669"/>
    <property type="project" value="UniProtKB-KW"/>
</dbReference>
<dbReference type="SUPFAM" id="SSF53335">
    <property type="entry name" value="S-adenosyl-L-methionine-dependent methyltransferases"/>
    <property type="match status" value="1"/>
</dbReference>
<keyword evidence="2" id="KW-0808">Transferase</keyword>
<dbReference type="Gene3D" id="3.40.50.150">
    <property type="entry name" value="Vaccinia Virus protein VP39"/>
    <property type="match status" value="1"/>
</dbReference>
<evidence type="ECO:0000259" key="4">
    <source>
        <dbReference type="Pfam" id="PF00891"/>
    </source>
</evidence>
<dbReference type="GO" id="GO:0046983">
    <property type="term" value="F:protein dimerization activity"/>
    <property type="evidence" value="ECO:0007669"/>
    <property type="project" value="InterPro"/>
</dbReference>
<reference evidence="6 7" key="1">
    <citation type="journal article" date="2022" name="Nat. Plants">
        <title>Genomes of leafy and leafless Platanthera orchids illuminate the evolution of mycoheterotrophy.</title>
        <authorList>
            <person name="Li M.H."/>
            <person name="Liu K.W."/>
            <person name="Li Z."/>
            <person name="Lu H.C."/>
            <person name="Ye Q.L."/>
            <person name="Zhang D."/>
            <person name="Wang J.Y."/>
            <person name="Li Y.F."/>
            <person name="Zhong Z.M."/>
            <person name="Liu X."/>
            <person name="Yu X."/>
            <person name="Liu D.K."/>
            <person name="Tu X.D."/>
            <person name="Liu B."/>
            <person name="Hao Y."/>
            <person name="Liao X.Y."/>
            <person name="Jiang Y.T."/>
            <person name="Sun W.H."/>
            <person name="Chen J."/>
            <person name="Chen Y.Q."/>
            <person name="Ai Y."/>
            <person name="Zhai J.W."/>
            <person name="Wu S.S."/>
            <person name="Zhou Z."/>
            <person name="Hsiao Y.Y."/>
            <person name="Wu W.L."/>
            <person name="Chen Y.Y."/>
            <person name="Lin Y.F."/>
            <person name="Hsu J.L."/>
            <person name="Li C.Y."/>
            <person name="Wang Z.W."/>
            <person name="Zhao X."/>
            <person name="Zhong W.Y."/>
            <person name="Ma X.K."/>
            <person name="Ma L."/>
            <person name="Huang J."/>
            <person name="Chen G.Z."/>
            <person name="Huang M.Z."/>
            <person name="Huang L."/>
            <person name="Peng D.H."/>
            <person name="Luo Y.B."/>
            <person name="Zou S.Q."/>
            <person name="Chen S.P."/>
            <person name="Lan S."/>
            <person name="Tsai W.C."/>
            <person name="Van de Peer Y."/>
            <person name="Liu Z.J."/>
        </authorList>
    </citation>
    <scope>NUCLEOTIDE SEQUENCE [LARGE SCALE GENOMIC DNA]</scope>
    <source>
        <strain evidence="6">Lor287</strain>
    </source>
</reference>
<sequence>MAALHLRGSHVLSMVTKAAIKLRLFDVLAAAGPDTELTAGEITGKLHLKRSNEKGASMLDLMLGFLAAHSILTCTSAAAGGDRRKTYGLTATGRLMANDEDAMSMAPILLLTFHEDMIAARRCLKEAVREGVNPFRKAHGDESLYEYLEKNPELEKLFNQAMENQSNLVMNNITKKYKEGFMEIKELLVDVGGGTGATLSTIVSNFAHIKGINFDLPRVISQAPFIPGVEHIGGDMFDMIPSGGTILLKWILHNWNDEQYLAILKNCPRALPAFRKSDRRGIHTSRSF</sequence>
<evidence type="ECO:0000256" key="1">
    <source>
        <dbReference type="ARBA" id="ARBA00022603"/>
    </source>
</evidence>
<dbReference type="Proteomes" id="UP001418222">
    <property type="component" value="Unassembled WGS sequence"/>
</dbReference>
<protein>
    <submittedName>
        <fullName evidence="6">Caffeic acid 3-O-methyltransferase</fullName>
    </submittedName>
</protein>
<evidence type="ECO:0000259" key="5">
    <source>
        <dbReference type="Pfam" id="PF08100"/>
    </source>
</evidence>
<dbReference type="Pfam" id="PF08100">
    <property type="entry name" value="Dimerisation"/>
    <property type="match status" value="1"/>
</dbReference>